<feature type="compositionally biased region" description="Low complexity" evidence="1">
    <location>
        <begin position="29"/>
        <end position="43"/>
    </location>
</feature>
<dbReference type="AlphaFoldDB" id="A0A2N5SVV6"/>
<evidence type="ECO:0000313" key="2">
    <source>
        <dbReference type="EMBL" id="PLW17370.1"/>
    </source>
</evidence>
<dbReference type="OrthoDB" id="2507073at2759"/>
<dbReference type="EMBL" id="PGCJ01000851">
    <property type="protein sequence ID" value="PLW17370.1"/>
    <property type="molecule type" value="Genomic_DNA"/>
</dbReference>
<dbReference type="Proteomes" id="UP000235388">
    <property type="component" value="Unassembled WGS sequence"/>
</dbReference>
<feature type="region of interest" description="Disordered" evidence="1">
    <location>
        <begin position="23"/>
        <end position="44"/>
    </location>
</feature>
<organism evidence="2 3">
    <name type="scientific">Puccinia coronata f. sp. avenae</name>
    <dbReference type="NCBI Taxonomy" id="200324"/>
    <lineage>
        <taxon>Eukaryota</taxon>
        <taxon>Fungi</taxon>
        <taxon>Dikarya</taxon>
        <taxon>Basidiomycota</taxon>
        <taxon>Pucciniomycotina</taxon>
        <taxon>Pucciniomycetes</taxon>
        <taxon>Pucciniales</taxon>
        <taxon>Pucciniaceae</taxon>
        <taxon>Puccinia</taxon>
    </lineage>
</organism>
<proteinExistence type="predicted"/>
<protein>
    <submittedName>
        <fullName evidence="2">Uncharacterized protein</fullName>
    </submittedName>
</protein>
<accession>A0A2N5SVV6</accession>
<name>A0A2N5SVV6_9BASI</name>
<comment type="caution">
    <text evidence="2">The sequence shown here is derived from an EMBL/GenBank/DDBJ whole genome shotgun (WGS) entry which is preliminary data.</text>
</comment>
<sequence>MIAAVIIHNMIIEDERDSAFENMHDYHQESSQTSHTNSTSSSQHDADMFLLQHQAIRSQSAHQMLKEDLINHLWNKRGTEDDGSVKGSKEDT</sequence>
<gene>
    <name evidence="2" type="ORF">PCANC_14088</name>
</gene>
<evidence type="ECO:0000256" key="1">
    <source>
        <dbReference type="SAM" id="MobiDB-lite"/>
    </source>
</evidence>
<reference evidence="2 3" key="1">
    <citation type="submission" date="2017-11" db="EMBL/GenBank/DDBJ databases">
        <title>De novo assembly and phasing of dikaryotic genomes from two isolates of Puccinia coronata f. sp. avenae, the causal agent of oat crown rust.</title>
        <authorList>
            <person name="Miller M.E."/>
            <person name="Zhang Y."/>
            <person name="Omidvar V."/>
            <person name="Sperschneider J."/>
            <person name="Schwessinger B."/>
            <person name="Raley C."/>
            <person name="Palmer J.M."/>
            <person name="Garnica D."/>
            <person name="Upadhyaya N."/>
            <person name="Rathjen J."/>
            <person name="Taylor J.M."/>
            <person name="Park R.F."/>
            <person name="Dodds P.N."/>
            <person name="Hirsch C.D."/>
            <person name="Kianian S.F."/>
            <person name="Figueroa M."/>
        </authorList>
    </citation>
    <scope>NUCLEOTIDE SEQUENCE [LARGE SCALE GENOMIC DNA]</scope>
    <source>
        <strain evidence="2">12NC29</strain>
    </source>
</reference>
<evidence type="ECO:0000313" key="3">
    <source>
        <dbReference type="Proteomes" id="UP000235388"/>
    </source>
</evidence>
<keyword evidence="3" id="KW-1185">Reference proteome</keyword>